<dbReference type="EMBL" id="BSYR01000075">
    <property type="protein sequence ID" value="GMJ15103.1"/>
    <property type="molecule type" value="Genomic_DNA"/>
</dbReference>
<dbReference type="AlphaFoldDB" id="A0A9W7JL31"/>
<dbReference type="PROSITE" id="PS50089">
    <property type="entry name" value="ZF_RING_2"/>
    <property type="match status" value="1"/>
</dbReference>
<dbReference type="GO" id="GO:0016567">
    <property type="term" value="P:protein ubiquitination"/>
    <property type="evidence" value="ECO:0007669"/>
    <property type="project" value="InterPro"/>
</dbReference>
<feature type="region of interest" description="Disordered" evidence="15">
    <location>
        <begin position="73"/>
        <end position="100"/>
    </location>
</feature>
<keyword evidence="8 14" id="KW-0863">Zinc-finger</keyword>
<protein>
    <recommendedName>
        <fullName evidence="4">RING-type E3 ubiquitin transferase</fullName>
        <ecNumber evidence="4">2.3.2.27</ecNumber>
    </recommendedName>
</protein>
<dbReference type="Gene3D" id="3.30.40.10">
    <property type="entry name" value="Zinc/RING finger domain, C3HC4 (zinc finger)"/>
    <property type="match status" value="1"/>
</dbReference>
<dbReference type="SUPFAM" id="SSF57850">
    <property type="entry name" value="RING/U-box"/>
    <property type="match status" value="1"/>
</dbReference>
<evidence type="ECO:0000313" key="18">
    <source>
        <dbReference type="EMBL" id="GMJ15103.1"/>
    </source>
</evidence>
<comment type="catalytic activity">
    <reaction evidence="1">
        <text>S-ubiquitinyl-[E2 ubiquitin-conjugating enzyme]-L-cysteine + [acceptor protein]-L-lysine = [E2 ubiquitin-conjugating enzyme]-L-cysteine + N(6)-ubiquitinyl-[acceptor protein]-L-lysine.</text>
        <dbReference type="EC" id="2.3.2.27"/>
    </reaction>
</comment>
<dbReference type="GO" id="GO:0008270">
    <property type="term" value="F:zinc ion binding"/>
    <property type="evidence" value="ECO:0007669"/>
    <property type="project" value="UniProtKB-KW"/>
</dbReference>
<dbReference type="InterPro" id="IPR013083">
    <property type="entry name" value="Znf_RING/FYVE/PHD"/>
</dbReference>
<dbReference type="FunFam" id="3.30.40.10:FF:000233">
    <property type="entry name" value="RING-H2 finger protein ATL54"/>
    <property type="match status" value="1"/>
</dbReference>
<organism evidence="18 19">
    <name type="scientific">Hibiscus trionum</name>
    <name type="common">Flower of an hour</name>
    <dbReference type="NCBI Taxonomy" id="183268"/>
    <lineage>
        <taxon>Eukaryota</taxon>
        <taxon>Viridiplantae</taxon>
        <taxon>Streptophyta</taxon>
        <taxon>Embryophyta</taxon>
        <taxon>Tracheophyta</taxon>
        <taxon>Spermatophyta</taxon>
        <taxon>Magnoliopsida</taxon>
        <taxon>eudicotyledons</taxon>
        <taxon>Gunneridae</taxon>
        <taxon>Pentapetalae</taxon>
        <taxon>rosids</taxon>
        <taxon>malvids</taxon>
        <taxon>Malvales</taxon>
        <taxon>Malvaceae</taxon>
        <taxon>Malvoideae</taxon>
        <taxon>Hibiscus</taxon>
    </lineage>
</organism>
<evidence type="ECO:0000256" key="3">
    <source>
        <dbReference type="ARBA" id="ARBA00004906"/>
    </source>
</evidence>
<evidence type="ECO:0000256" key="4">
    <source>
        <dbReference type="ARBA" id="ARBA00012483"/>
    </source>
</evidence>
<sequence>MNTQDCSQGFCSLNCPQWCYINFPPPAPVEIPDDDSGPSSSPLMIAVIGVLACAILLVSYYTILYNYCGKNVGSSRRRENRWSSGDVLDDNHNPSTHEPWQASTAGLDEALINSITVCKYRKGDGLVEGTDCSVCLSEFQEDESLRLLPKCSHAFHVQCIDAWLSSHSNCPLCRANIISVSASLLPLPPPGTESPPGNELSHDENVATATDIGNARGRNTVIEIIEEGDQRQMRRSVSMDHLCQTQVSVADILLMDQEEECKFPSGIAESSSKQSTEASKSSSKIRVLHCVMNPVAMKRSFSSGRFFLARQARVRYPSFPL</sequence>
<evidence type="ECO:0000256" key="7">
    <source>
        <dbReference type="ARBA" id="ARBA00022723"/>
    </source>
</evidence>
<name>A0A9W7JL31_HIBTR</name>
<keyword evidence="11 16" id="KW-1133">Transmembrane helix</keyword>
<feature type="domain" description="RING-type" evidence="17">
    <location>
        <begin position="132"/>
        <end position="174"/>
    </location>
</feature>
<evidence type="ECO:0000256" key="6">
    <source>
        <dbReference type="ARBA" id="ARBA00022692"/>
    </source>
</evidence>
<dbReference type="SMART" id="SM00184">
    <property type="entry name" value="RING"/>
    <property type="match status" value="1"/>
</dbReference>
<dbReference type="InterPro" id="IPR001841">
    <property type="entry name" value="Znf_RING"/>
</dbReference>
<comment type="subcellular location">
    <subcellularLocation>
        <location evidence="2">Membrane</location>
        <topology evidence="2">Single-pass membrane protein</topology>
    </subcellularLocation>
</comment>
<proteinExistence type="inferred from homology"/>
<dbReference type="GO" id="GO:0061630">
    <property type="term" value="F:ubiquitin protein ligase activity"/>
    <property type="evidence" value="ECO:0007669"/>
    <property type="project" value="UniProtKB-EC"/>
</dbReference>
<keyword evidence="6 16" id="KW-0812">Transmembrane</keyword>
<keyword evidence="5" id="KW-0808">Transferase</keyword>
<keyword evidence="10" id="KW-0862">Zinc</keyword>
<keyword evidence="12 16" id="KW-0472">Membrane</keyword>
<dbReference type="PANTHER" id="PTHR46913">
    <property type="entry name" value="RING-H2 FINGER PROTEIN ATL16"/>
    <property type="match status" value="1"/>
</dbReference>
<dbReference type="Pfam" id="PF13639">
    <property type="entry name" value="zf-RING_2"/>
    <property type="match status" value="1"/>
</dbReference>
<dbReference type="Proteomes" id="UP001165190">
    <property type="component" value="Unassembled WGS sequence"/>
</dbReference>
<keyword evidence="7" id="KW-0479">Metal-binding</keyword>
<evidence type="ECO:0000256" key="15">
    <source>
        <dbReference type="SAM" id="MobiDB-lite"/>
    </source>
</evidence>
<reference evidence="18" key="1">
    <citation type="submission" date="2023-05" db="EMBL/GenBank/DDBJ databases">
        <title>Genome and transcriptome analyses reveal genes involved in the formation of fine ridges on petal epidermal cells in Hibiscus trionum.</title>
        <authorList>
            <person name="Koshimizu S."/>
            <person name="Masuda S."/>
            <person name="Ishii T."/>
            <person name="Shirasu K."/>
            <person name="Hoshino A."/>
            <person name="Arita M."/>
        </authorList>
    </citation>
    <scope>NUCLEOTIDE SEQUENCE</scope>
    <source>
        <strain evidence="18">Hamamatsu line</strain>
    </source>
</reference>
<evidence type="ECO:0000256" key="14">
    <source>
        <dbReference type="PROSITE-ProRule" id="PRU00175"/>
    </source>
</evidence>
<evidence type="ECO:0000256" key="2">
    <source>
        <dbReference type="ARBA" id="ARBA00004167"/>
    </source>
</evidence>
<evidence type="ECO:0000256" key="9">
    <source>
        <dbReference type="ARBA" id="ARBA00022786"/>
    </source>
</evidence>
<dbReference type="OrthoDB" id="9984778at2759"/>
<evidence type="ECO:0000259" key="17">
    <source>
        <dbReference type="PROSITE" id="PS50089"/>
    </source>
</evidence>
<evidence type="ECO:0000256" key="16">
    <source>
        <dbReference type="SAM" id="Phobius"/>
    </source>
</evidence>
<evidence type="ECO:0000256" key="1">
    <source>
        <dbReference type="ARBA" id="ARBA00000900"/>
    </source>
</evidence>
<dbReference type="CDD" id="cd16461">
    <property type="entry name" value="RING-H2_EL5-like"/>
    <property type="match status" value="1"/>
</dbReference>
<keyword evidence="19" id="KW-1185">Reference proteome</keyword>
<keyword evidence="9" id="KW-0833">Ubl conjugation pathway</keyword>
<evidence type="ECO:0000256" key="12">
    <source>
        <dbReference type="ARBA" id="ARBA00023136"/>
    </source>
</evidence>
<comment type="pathway">
    <text evidence="3">Protein modification; protein ubiquitination.</text>
</comment>
<dbReference type="PANTHER" id="PTHR46913:SF22">
    <property type="entry name" value="RING-TYPE E3 UBIQUITIN TRANSFERASE"/>
    <property type="match status" value="1"/>
</dbReference>
<dbReference type="GO" id="GO:0016020">
    <property type="term" value="C:membrane"/>
    <property type="evidence" value="ECO:0007669"/>
    <property type="project" value="UniProtKB-SubCell"/>
</dbReference>
<dbReference type="EC" id="2.3.2.27" evidence="4"/>
<accession>A0A9W7JL31</accession>
<evidence type="ECO:0000256" key="10">
    <source>
        <dbReference type="ARBA" id="ARBA00022833"/>
    </source>
</evidence>
<comment type="caution">
    <text evidence="18">The sequence shown here is derived from an EMBL/GenBank/DDBJ whole genome shotgun (WGS) entry which is preliminary data.</text>
</comment>
<evidence type="ECO:0000256" key="8">
    <source>
        <dbReference type="ARBA" id="ARBA00022771"/>
    </source>
</evidence>
<evidence type="ECO:0000256" key="13">
    <source>
        <dbReference type="ARBA" id="ARBA00024209"/>
    </source>
</evidence>
<feature type="transmembrane region" description="Helical" evidence="16">
    <location>
        <begin position="43"/>
        <end position="68"/>
    </location>
</feature>
<evidence type="ECO:0000256" key="11">
    <source>
        <dbReference type="ARBA" id="ARBA00022989"/>
    </source>
</evidence>
<gene>
    <name evidence="18" type="ORF">HRI_005179500</name>
</gene>
<dbReference type="InterPro" id="IPR044600">
    <property type="entry name" value="ATL1/ATL16-like"/>
</dbReference>
<evidence type="ECO:0000256" key="5">
    <source>
        <dbReference type="ARBA" id="ARBA00022679"/>
    </source>
</evidence>
<comment type="similarity">
    <text evidence="13">Belongs to the RING-type zinc finger family. ATL subfamily.</text>
</comment>
<evidence type="ECO:0000313" key="19">
    <source>
        <dbReference type="Proteomes" id="UP001165190"/>
    </source>
</evidence>